<evidence type="ECO:0000256" key="1">
    <source>
        <dbReference type="SAM" id="Phobius"/>
    </source>
</evidence>
<comment type="caution">
    <text evidence="2">The sequence shown here is derived from an EMBL/GenBank/DDBJ whole genome shotgun (WGS) entry which is preliminary data.</text>
</comment>
<proteinExistence type="predicted"/>
<keyword evidence="1" id="KW-1133">Transmembrane helix</keyword>
<dbReference type="Proteomes" id="UP000563906">
    <property type="component" value="Unassembled WGS sequence"/>
</dbReference>
<protein>
    <submittedName>
        <fullName evidence="2">Uncharacterized protein</fullName>
    </submittedName>
</protein>
<organism evidence="2 3">
    <name type="scientific">Tenacibaculum pelagium</name>
    <dbReference type="NCBI Taxonomy" id="2759527"/>
    <lineage>
        <taxon>Bacteria</taxon>
        <taxon>Pseudomonadati</taxon>
        <taxon>Bacteroidota</taxon>
        <taxon>Flavobacteriia</taxon>
        <taxon>Flavobacteriales</taxon>
        <taxon>Flavobacteriaceae</taxon>
        <taxon>Tenacibaculum</taxon>
    </lineage>
</organism>
<name>A0A839ALJ3_9FLAO</name>
<dbReference type="AlphaFoldDB" id="A0A839ALJ3"/>
<evidence type="ECO:0000313" key="2">
    <source>
        <dbReference type="EMBL" id="MBA6156002.1"/>
    </source>
</evidence>
<keyword evidence="3" id="KW-1185">Reference proteome</keyword>
<sequence length="61" mass="7356">MKINLLKKKTTRSSKKRIQRFLLLPLYHSGSIFWLEEVIIKKNFNGRSYQTTDVKRVRMSK</sequence>
<dbReference type="EMBL" id="JACGLS010000002">
    <property type="protein sequence ID" value="MBA6156002.1"/>
    <property type="molecule type" value="Genomic_DNA"/>
</dbReference>
<dbReference type="RefSeq" id="WP_182124512.1">
    <property type="nucleotide sequence ID" value="NZ_JACGLS010000002.1"/>
</dbReference>
<reference evidence="2 3" key="1">
    <citation type="submission" date="2020-07" db="EMBL/GenBank/DDBJ databases">
        <title>Bacterium isolated from marine sediment.</title>
        <authorList>
            <person name="Shang D."/>
            <person name="Du Z.-J."/>
        </authorList>
    </citation>
    <scope>NUCLEOTIDE SEQUENCE [LARGE SCALE GENOMIC DNA]</scope>
    <source>
        <strain evidence="2 3">S7007</strain>
    </source>
</reference>
<evidence type="ECO:0000313" key="3">
    <source>
        <dbReference type="Proteomes" id="UP000563906"/>
    </source>
</evidence>
<accession>A0A839ALJ3</accession>
<keyword evidence="1" id="KW-0812">Transmembrane</keyword>
<keyword evidence="1" id="KW-0472">Membrane</keyword>
<feature type="transmembrane region" description="Helical" evidence="1">
    <location>
        <begin position="21"/>
        <end position="40"/>
    </location>
</feature>
<gene>
    <name evidence="2" type="ORF">H3Z83_05650</name>
</gene>